<evidence type="ECO:0000313" key="3">
    <source>
        <dbReference type="EMBL" id="QUH30572.1"/>
    </source>
</evidence>
<proteinExistence type="predicted"/>
<feature type="region of interest" description="Disordered" evidence="1">
    <location>
        <begin position="43"/>
        <end position="128"/>
    </location>
</feature>
<dbReference type="KEGG" id="vgu:HYG85_17305"/>
<dbReference type="SUPFAM" id="SSF52266">
    <property type="entry name" value="SGNH hydrolase"/>
    <property type="match status" value="1"/>
</dbReference>
<keyword evidence="4" id="KW-1185">Reference proteome</keyword>
<dbReference type="Proteomes" id="UP000677305">
    <property type="component" value="Chromosome"/>
</dbReference>
<feature type="domain" description="SGNH hydrolase-type esterase" evidence="2">
    <location>
        <begin position="199"/>
        <end position="312"/>
    </location>
</feature>
<evidence type="ECO:0000313" key="4">
    <source>
        <dbReference type="Proteomes" id="UP000677305"/>
    </source>
</evidence>
<gene>
    <name evidence="3" type="ORF">HYG85_17305</name>
</gene>
<organism evidence="3 4">
    <name type="scientific">Vallitalea guaymasensis</name>
    <dbReference type="NCBI Taxonomy" id="1185412"/>
    <lineage>
        <taxon>Bacteria</taxon>
        <taxon>Bacillati</taxon>
        <taxon>Bacillota</taxon>
        <taxon>Clostridia</taxon>
        <taxon>Lachnospirales</taxon>
        <taxon>Vallitaleaceae</taxon>
        <taxon>Vallitalea</taxon>
    </lineage>
</organism>
<feature type="compositionally biased region" description="Basic and acidic residues" evidence="1">
    <location>
        <begin position="77"/>
        <end position="91"/>
    </location>
</feature>
<dbReference type="InterPro" id="IPR013830">
    <property type="entry name" value="SGNH_hydro"/>
</dbReference>
<evidence type="ECO:0000259" key="2">
    <source>
        <dbReference type="Pfam" id="PF13472"/>
    </source>
</evidence>
<accession>A0A8J8MCR6</accession>
<dbReference type="Gene3D" id="3.40.50.1110">
    <property type="entry name" value="SGNH hydrolase"/>
    <property type="match status" value="1"/>
</dbReference>
<name>A0A8J8MCR6_9FIRM</name>
<dbReference type="RefSeq" id="WP_212690723.1">
    <property type="nucleotide sequence ID" value="NZ_CP058561.1"/>
</dbReference>
<sequence>MNNYSRATRMNYIRKKRRKRIRRMLLLVILISLTLSVKCQEGHYKKSHDLDASATTNPSTDLNDKNPETNQESIEYLFKDEDQKPKEEKPVEPAQPETKLNTNSDSDENDNNSESHEKIDETVTDDYDYTKQVPLGEPVEESYFDDAVFIGDSRTEGFMLYSPPSSKALSYTYKGLMVDTVFTSEVIKKDGKKIPVMEALKNTDFGKVYIMLGINETGWISNDIFIEKYEKIIDSIRESHPDAIIYIQSILPVSHRVSSTHSYIKNSKINQYNSRILEMARDNGVYYVNVAEAMTNENGCLPKEAAVDGIHLKKSYCQKWLDYLKTHTIK</sequence>
<dbReference type="AlphaFoldDB" id="A0A8J8MCR6"/>
<protein>
    <recommendedName>
        <fullName evidence="2">SGNH hydrolase-type esterase domain-containing protein</fullName>
    </recommendedName>
</protein>
<dbReference type="InterPro" id="IPR036514">
    <property type="entry name" value="SGNH_hydro_sf"/>
</dbReference>
<dbReference type="Pfam" id="PF13472">
    <property type="entry name" value="Lipase_GDSL_2"/>
    <property type="match status" value="1"/>
</dbReference>
<evidence type="ECO:0000256" key="1">
    <source>
        <dbReference type="SAM" id="MobiDB-lite"/>
    </source>
</evidence>
<reference evidence="3 4" key="1">
    <citation type="submission" date="2020-07" db="EMBL/GenBank/DDBJ databases">
        <title>Vallitalea guaymasensis genome.</title>
        <authorList>
            <person name="Postec A."/>
        </authorList>
    </citation>
    <scope>NUCLEOTIDE SEQUENCE [LARGE SCALE GENOMIC DNA]</scope>
    <source>
        <strain evidence="3 4">Ra1766G1</strain>
    </source>
</reference>
<dbReference type="EMBL" id="CP058561">
    <property type="protein sequence ID" value="QUH30572.1"/>
    <property type="molecule type" value="Genomic_DNA"/>
</dbReference>